<dbReference type="InterPro" id="IPR001487">
    <property type="entry name" value="Bromodomain"/>
</dbReference>
<keyword evidence="3" id="KW-0804">Transcription</keyword>
<dbReference type="SUPFAM" id="SSF47370">
    <property type="entry name" value="Bromodomain"/>
    <property type="match status" value="1"/>
</dbReference>
<reference evidence="7" key="2">
    <citation type="submission" date="2023-05" db="EMBL/GenBank/DDBJ databases">
        <authorList>
            <person name="Schelkunov M.I."/>
        </authorList>
    </citation>
    <scope>NUCLEOTIDE SEQUENCE</scope>
    <source>
        <strain evidence="7">Hsosn_3</strain>
        <tissue evidence="7">Leaf</tissue>
    </source>
</reference>
<dbReference type="Proteomes" id="UP001237642">
    <property type="component" value="Unassembled WGS sequence"/>
</dbReference>
<gene>
    <name evidence="7" type="ORF">POM88_005897</name>
</gene>
<dbReference type="PANTHER" id="PTHR45926">
    <property type="entry name" value="OSJNBA0053K19.4 PROTEIN"/>
    <property type="match status" value="1"/>
</dbReference>
<proteinExistence type="predicted"/>
<dbReference type="PROSITE" id="PS51525">
    <property type="entry name" value="NET"/>
    <property type="match status" value="1"/>
</dbReference>
<dbReference type="EMBL" id="JAUIZM010000002">
    <property type="protein sequence ID" value="KAK1396034.1"/>
    <property type="molecule type" value="Genomic_DNA"/>
</dbReference>
<comment type="caution">
    <text evidence="7">The sequence shown here is derived from an EMBL/GenBank/DDBJ whole genome shotgun (WGS) entry which is preliminary data.</text>
</comment>
<evidence type="ECO:0000259" key="5">
    <source>
        <dbReference type="PROSITE" id="PS50014"/>
    </source>
</evidence>
<name>A0AAD8N4A5_9APIA</name>
<dbReference type="AlphaFoldDB" id="A0AAD8N4A5"/>
<dbReference type="InterPro" id="IPR036427">
    <property type="entry name" value="Bromodomain-like_sf"/>
</dbReference>
<accession>A0AAD8N4A5</accession>
<keyword evidence="1" id="KW-0805">Transcription regulation</keyword>
<organism evidence="7 8">
    <name type="scientific">Heracleum sosnowskyi</name>
    <dbReference type="NCBI Taxonomy" id="360622"/>
    <lineage>
        <taxon>Eukaryota</taxon>
        <taxon>Viridiplantae</taxon>
        <taxon>Streptophyta</taxon>
        <taxon>Embryophyta</taxon>
        <taxon>Tracheophyta</taxon>
        <taxon>Spermatophyta</taxon>
        <taxon>Magnoliopsida</taxon>
        <taxon>eudicotyledons</taxon>
        <taxon>Gunneridae</taxon>
        <taxon>Pentapetalae</taxon>
        <taxon>asterids</taxon>
        <taxon>campanulids</taxon>
        <taxon>Apiales</taxon>
        <taxon>Apiaceae</taxon>
        <taxon>Apioideae</taxon>
        <taxon>apioid superclade</taxon>
        <taxon>Tordylieae</taxon>
        <taxon>Tordyliinae</taxon>
        <taxon>Heracleum</taxon>
    </lineage>
</organism>
<evidence type="ECO:0000256" key="4">
    <source>
        <dbReference type="PROSITE-ProRule" id="PRU00035"/>
    </source>
</evidence>
<reference evidence="7" key="1">
    <citation type="submission" date="2023-02" db="EMBL/GenBank/DDBJ databases">
        <title>Genome of toxic invasive species Heracleum sosnowskyi carries increased number of genes despite the absence of recent whole-genome duplications.</title>
        <authorList>
            <person name="Schelkunov M."/>
            <person name="Shtratnikova V."/>
            <person name="Makarenko M."/>
            <person name="Klepikova A."/>
            <person name="Omelchenko D."/>
            <person name="Novikova G."/>
            <person name="Obukhova E."/>
            <person name="Bogdanov V."/>
            <person name="Penin A."/>
            <person name="Logacheva M."/>
        </authorList>
    </citation>
    <scope>NUCLEOTIDE SEQUENCE</scope>
    <source>
        <strain evidence="7">Hsosn_3</strain>
        <tissue evidence="7">Leaf</tissue>
    </source>
</reference>
<keyword evidence="8" id="KW-1185">Reference proteome</keyword>
<dbReference type="Pfam" id="PF00439">
    <property type="entry name" value="Bromodomain"/>
    <property type="match status" value="1"/>
</dbReference>
<evidence type="ECO:0000256" key="3">
    <source>
        <dbReference type="ARBA" id="ARBA00023163"/>
    </source>
</evidence>
<evidence type="ECO:0008006" key="9">
    <source>
        <dbReference type="Google" id="ProtNLM"/>
    </source>
</evidence>
<evidence type="ECO:0000256" key="1">
    <source>
        <dbReference type="ARBA" id="ARBA00023015"/>
    </source>
</evidence>
<feature type="domain" description="NET" evidence="6">
    <location>
        <begin position="379"/>
        <end position="459"/>
    </location>
</feature>
<dbReference type="PRINTS" id="PR00503">
    <property type="entry name" value="BROMODOMAIN"/>
</dbReference>
<sequence>MYAKKKRRQDTWWIMAYETVQCRNYNDLVNCKSCLSCSAAMQSKSRVESPDFLEKLESAQVSVPQNTPGQKRALQVSPDRENKRRCLEKTMELNSTETRKDEEMRQCGVILEKLMKDKYGWFFNMPVDSVALGIHDYHKIVERPIDLGTVKLKLDMGGYENSLDFAKDVGLTFYNAMFCYQIGDDVHTMATILLDMFEKQFEKFEVERRTLIVEQQKFSKPLAEFMQSQAVSSQRDTEKHLQMHPQEFVKETILAMRNYNMTTPAGDGEIEIDVQAVDNETMWDLHRFVTLKLKAERNKENPRLRREMSDWERYQLGLVMHECACEYIEEILQIVDKRNANITTPDGDGKIELDIQALDSEIMWDFHRSVMLTLKAEQNKENPQMRREMSFGERYQLAMIVQEFVDDYMDEILQIVNKRNANITTPDGDGKINLDIHALDSETLWDLHRFVDCDSFFRD</sequence>
<dbReference type="InterPro" id="IPR038336">
    <property type="entry name" value="NET_sf"/>
</dbReference>
<evidence type="ECO:0000256" key="2">
    <source>
        <dbReference type="ARBA" id="ARBA00023117"/>
    </source>
</evidence>
<feature type="domain" description="Bromo" evidence="5">
    <location>
        <begin position="115"/>
        <end position="187"/>
    </location>
</feature>
<evidence type="ECO:0000313" key="8">
    <source>
        <dbReference type="Proteomes" id="UP001237642"/>
    </source>
</evidence>
<dbReference type="InterPro" id="IPR027353">
    <property type="entry name" value="NET_dom"/>
</dbReference>
<dbReference type="PROSITE" id="PS50014">
    <property type="entry name" value="BROMODOMAIN_2"/>
    <property type="match status" value="1"/>
</dbReference>
<evidence type="ECO:0000259" key="6">
    <source>
        <dbReference type="PROSITE" id="PS51525"/>
    </source>
</evidence>
<evidence type="ECO:0000313" key="7">
    <source>
        <dbReference type="EMBL" id="KAK1396034.1"/>
    </source>
</evidence>
<dbReference type="Gene3D" id="1.20.1270.220">
    <property type="match status" value="3"/>
</dbReference>
<keyword evidence="2 4" id="KW-0103">Bromodomain</keyword>
<dbReference type="Gene3D" id="1.20.920.10">
    <property type="entry name" value="Bromodomain-like"/>
    <property type="match status" value="1"/>
</dbReference>
<dbReference type="Pfam" id="PF17035">
    <property type="entry name" value="BET"/>
    <property type="match status" value="3"/>
</dbReference>
<protein>
    <recommendedName>
        <fullName evidence="9">Bromodomain protein</fullName>
    </recommendedName>
</protein>
<dbReference type="SMART" id="SM00297">
    <property type="entry name" value="BROMO"/>
    <property type="match status" value="1"/>
</dbReference>